<comment type="caution">
    <text evidence="1">The sequence shown here is derived from an EMBL/GenBank/DDBJ whole genome shotgun (WGS) entry which is preliminary data.</text>
</comment>
<organism evidence="1 2">
    <name type="scientific">Melastoma candidum</name>
    <dbReference type="NCBI Taxonomy" id="119954"/>
    <lineage>
        <taxon>Eukaryota</taxon>
        <taxon>Viridiplantae</taxon>
        <taxon>Streptophyta</taxon>
        <taxon>Embryophyta</taxon>
        <taxon>Tracheophyta</taxon>
        <taxon>Spermatophyta</taxon>
        <taxon>Magnoliopsida</taxon>
        <taxon>eudicotyledons</taxon>
        <taxon>Gunneridae</taxon>
        <taxon>Pentapetalae</taxon>
        <taxon>rosids</taxon>
        <taxon>malvids</taxon>
        <taxon>Myrtales</taxon>
        <taxon>Melastomataceae</taxon>
        <taxon>Melastomatoideae</taxon>
        <taxon>Melastomateae</taxon>
        <taxon>Melastoma</taxon>
    </lineage>
</organism>
<keyword evidence="2" id="KW-1185">Reference proteome</keyword>
<evidence type="ECO:0000313" key="2">
    <source>
        <dbReference type="Proteomes" id="UP001057402"/>
    </source>
</evidence>
<proteinExistence type="predicted"/>
<name>A0ACB9S4M6_9MYRT</name>
<protein>
    <submittedName>
        <fullName evidence="1">Uncharacterized protein</fullName>
    </submittedName>
</protein>
<dbReference type="EMBL" id="CM042882">
    <property type="protein sequence ID" value="KAI4383107.1"/>
    <property type="molecule type" value="Genomic_DNA"/>
</dbReference>
<sequence length="118" mass="13293">MLMNGTSWLLPSACGGVAWLLSAMKAERIDVNPYSVRRALENTRVPVGGLLEDKLSTGQGLIQVHKAFEYIKMFEEYSKCPISTPTFRGIYLREATSCRQSTEWTIQVEPKVHEDAEN</sequence>
<accession>A0ACB9S4M6</accession>
<reference evidence="2" key="1">
    <citation type="journal article" date="2023" name="Front. Plant Sci.">
        <title>Chromosomal-level genome assembly of Melastoma candidum provides insights into trichome evolution.</title>
        <authorList>
            <person name="Zhong Y."/>
            <person name="Wu W."/>
            <person name="Sun C."/>
            <person name="Zou P."/>
            <person name="Liu Y."/>
            <person name="Dai S."/>
            <person name="Zhou R."/>
        </authorList>
    </citation>
    <scope>NUCLEOTIDE SEQUENCE [LARGE SCALE GENOMIC DNA]</scope>
</reference>
<evidence type="ECO:0000313" key="1">
    <source>
        <dbReference type="EMBL" id="KAI4383107.1"/>
    </source>
</evidence>
<gene>
    <name evidence="1" type="ORF">MLD38_008985</name>
</gene>
<dbReference type="Proteomes" id="UP001057402">
    <property type="component" value="Chromosome 3"/>
</dbReference>